<dbReference type="EMBL" id="RCYR01000016">
    <property type="protein sequence ID" value="RYS79220.1"/>
    <property type="molecule type" value="Genomic_DNA"/>
</dbReference>
<organism evidence="2 4">
    <name type="scientific">[Ruminococcus] torques</name>
    <dbReference type="NCBI Taxonomy" id="33039"/>
    <lineage>
        <taxon>Bacteria</taxon>
        <taxon>Bacillati</taxon>
        <taxon>Bacillota</taxon>
        <taxon>Clostridia</taxon>
        <taxon>Lachnospirales</taxon>
        <taxon>Lachnospiraceae</taxon>
        <taxon>Mediterraneibacter</taxon>
    </lineage>
</organism>
<dbReference type="InterPro" id="IPR027417">
    <property type="entry name" value="P-loop_NTPase"/>
</dbReference>
<feature type="domain" description="Endonuclease GajA/Old nuclease/RecF-like AAA" evidence="1">
    <location>
        <begin position="1"/>
        <end position="47"/>
    </location>
</feature>
<dbReference type="Proteomes" id="UP000292665">
    <property type="component" value="Unassembled WGS sequence"/>
</dbReference>
<accession>A0A174ALY8</accession>
<dbReference type="Pfam" id="PF13175">
    <property type="entry name" value="AAA_15"/>
    <property type="match status" value="1"/>
</dbReference>
<evidence type="ECO:0000313" key="2">
    <source>
        <dbReference type="EMBL" id="CUN89572.1"/>
    </source>
</evidence>
<dbReference type="Gene3D" id="3.40.50.300">
    <property type="entry name" value="P-loop containing nucleotide triphosphate hydrolases"/>
    <property type="match status" value="1"/>
</dbReference>
<evidence type="ECO:0000313" key="5">
    <source>
        <dbReference type="Proteomes" id="UP000292665"/>
    </source>
</evidence>
<reference evidence="3 5" key="2">
    <citation type="journal article" date="2019" name="Science, e1252229">
        <title>Invertible promoters mediate bacterial phase variation, antibiotic resistance, and host adaptation in the gut.</title>
        <authorList>
            <person name="Jiang X."/>
            <person name="Hall A.B."/>
            <person name="Arthur T.D."/>
            <person name="Plichta D.R."/>
            <person name="Covington C.T."/>
            <person name="Poyet M."/>
            <person name="Crothers J."/>
            <person name="Moses P.L."/>
            <person name="Tolonen A.C."/>
            <person name="Vlamakis H."/>
            <person name="Alm E.J."/>
            <person name="Xavier R.J."/>
        </authorList>
    </citation>
    <scope>NUCLEOTIDE SEQUENCE [LARGE SCALE GENOMIC DNA]</scope>
    <source>
        <strain evidence="5">aa_0143</strain>
        <strain evidence="3">Aa_0143</strain>
    </source>
</reference>
<sequence>MENKIVIQNFGPVKEAQINLNKKFQIFIGAQASGKSTICKVVYFVQNIEENISFV</sequence>
<protein>
    <submittedName>
        <fullName evidence="2">Uncharacterized conserved protein</fullName>
    </submittedName>
</protein>
<dbReference type="EMBL" id="CYZO01000011">
    <property type="protein sequence ID" value="CUN89572.1"/>
    <property type="molecule type" value="Genomic_DNA"/>
</dbReference>
<dbReference type="GeneID" id="97330069"/>
<name>A0A174ALY8_9FIRM</name>
<dbReference type="InterPro" id="IPR041685">
    <property type="entry name" value="AAA_GajA/Old/RecF-like"/>
</dbReference>
<proteinExistence type="predicted"/>
<dbReference type="AlphaFoldDB" id="A0A174ALY8"/>
<evidence type="ECO:0000259" key="1">
    <source>
        <dbReference type="Pfam" id="PF13175"/>
    </source>
</evidence>
<reference evidence="2 4" key="1">
    <citation type="submission" date="2015-09" db="EMBL/GenBank/DDBJ databases">
        <authorList>
            <consortium name="Pathogen Informatics"/>
        </authorList>
    </citation>
    <scope>NUCLEOTIDE SEQUENCE [LARGE SCALE GENOMIC DNA]</scope>
    <source>
        <strain evidence="2 4">2789STDY5834841</strain>
    </source>
</reference>
<evidence type="ECO:0000313" key="4">
    <source>
        <dbReference type="Proteomes" id="UP000095787"/>
    </source>
</evidence>
<dbReference type="SUPFAM" id="SSF52540">
    <property type="entry name" value="P-loop containing nucleoside triphosphate hydrolases"/>
    <property type="match status" value="1"/>
</dbReference>
<evidence type="ECO:0000313" key="3">
    <source>
        <dbReference type="EMBL" id="RYS79220.1"/>
    </source>
</evidence>
<dbReference type="Proteomes" id="UP000095787">
    <property type="component" value="Unassembled WGS sequence"/>
</dbReference>
<gene>
    <name evidence="3" type="ORF">EAI93_09060</name>
    <name evidence="2" type="ORF">ERS852456_01084</name>
</gene>
<dbReference type="RefSeq" id="WP_004846721.1">
    <property type="nucleotide sequence ID" value="NZ_AP028249.1"/>
</dbReference>